<evidence type="ECO:0000313" key="2">
    <source>
        <dbReference type="Proteomes" id="UP001283361"/>
    </source>
</evidence>
<dbReference type="Proteomes" id="UP001283361">
    <property type="component" value="Unassembled WGS sequence"/>
</dbReference>
<sequence length="63" mass="6237">MFLSSAGDVATPLLLSLAAGSSAHIGKNGISDVNQGSPSGKPIKSQEVGTCYGPLLLIPGITV</sequence>
<proteinExistence type="predicted"/>
<accession>A0AAE1B7Q4</accession>
<evidence type="ECO:0000313" key="1">
    <source>
        <dbReference type="EMBL" id="KAK3800755.1"/>
    </source>
</evidence>
<gene>
    <name evidence="1" type="ORF">RRG08_003159</name>
</gene>
<comment type="caution">
    <text evidence="1">The sequence shown here is derived from an EMBL/GenBank/DDBJ whole genome shotgun (WGS) entry which is preliminary data.</text>
</comment>
<protein>
    <submittedName>
        <fullName evidence="1">Uncharacterized protein</fullName>
    </submittedName>
</protein>
<dbReference type="AlphaFoldDB" id="A0AAE1B7Q4"/>
<name>A0AAE1B7Q4_9GAST</name>
<organism evidence="1 2">
    <name type="scientific">Elysia crispata</name>
    <name type="common">lettuce slug</name>
    <dbReference type="NCBI Taxonomy" id="231223"/>
    <lineage>
        <taxon>Eukaryota</taxon>
        <taxon>Metazoa</taxon>
        <taxon>Spiralia</taxon>
        <taxon>Lophotrochozoa</taxon>
        <taxon>Mollusca</taxon>
        <taxon>Gastropoda</taxon>
        <taxon>Heterobranchia</taxon>
        <taxon>Euthyneura</taxon>
        <taxon>Panpulmonata</taxon>
        <taxon>Sacoglossa</taxon>
        <taxon>Placobranchoidea</taxon>
        <taxon>Plakobranchidae</taxon>
        <taxon>Elysia</taxon>
    </lineage>
</organism>
<reference evidence="1" key="1">
    <citation type="journal article" date="2023" name="G3 (Bethesda)">
        <title>A reference genome for the long-term kleptoplast-retaining sea slug Elysia crispata morphotype clarki.</title>
        <authorList>
            <person name="Eastman K.E."/>
            <person name="Pendleton A.L."/>
            <person name="Shaikh M.A."/>
            <person name="Suttiyut T."/>
            <person name="Ogas R."/>
            <person name="Tomko P."/>
            <person name="Gavelis G."/>
            <person name="Widhalm J.R."/>
            <person name="Wisecaver J.H."/>
        </authorList>
    </citation>
    <scope>NUCLEOTIDE SEQUENCE</scope>
    <source>
        <strain evidence="1">ECLA1</strain>
    </source>
</reference>
<dbReference type="EMBL" id="JAWDGP010000422">
    <property type="protein sequence ID" value="KAK3800755.1"/>
    <property type="molecule type" value="Genomic_DNA"/>
</dbReference>
<keyword evidence="2" id="KW-1185">Reference proteome</keyword>